<dbReference type="PROSITE" id="PS01096">
    <property type="entry name" value="PPIC_PPIASE_1"/>
    <property type="match status" value="1"/>
</dbReference>
<feature type="domain" description="PpiC" evidence="8">
    <location>
        <begin position="156"/>
        <end position="262"/>
    </location>
</feature>
<dbReference type="GO" id="GO:0003755">
    <property type="term" value="F:peptidyl-prolyl cis-trans isomerase activity"/>
    <property type="evidence" value="ECO:0007669"/>
    <property type="project" value="UniProtKB-KW"/>
</dbReference>
<comment type="catalytic activity">
    <reaction evidence="1">
        <text>[protein]-peptidylproline (omega=180) = [protein]-peptidylproline (omega=0)</text>
        <dbReference type="Rhea" id="RHEA:16237"/>
        <dbReference type="Rhea" id="RHEA-COMP:10747"/>
        <dbReference type="Rhea" id="RHEA-COMP:10748"/>
        <dbReference type="ChEBI" id="CHEBI:83833"/>
        <dbReference type="ChEBI" id="CHEBI:83834"/>
        <dbReference type="EC" id="5.2.1.8"/>
    </reaction>
</comment>
<dbReference type="InterPro" id="IPR000297">
    <property type="entry name" value="PPIase_PpiC"/>
</dbReference>
<dbReference type="PROSITE" id="PS50198">
    <property type="entry name" value="PPIC_PPIASE_2"/>
    <property type="match status" value="1"/>
</dbReference>
<dbReference type="Proteomes" id="UP000249522">
    <property type="component" value="Unassembled WGS sequence"/>
</dbReference>
<dbReference type="InterPro" id="IPR050245">
    <property type="entry name" value="PrsA_foldase"/>
</dbReference>
<evidence type="ECO:0000256" key="1">
    <source>
        <dbReference type="ARBA" id="ARBA00000971"/>
    </source>
</evidence>
<dbReference type="SUPFAM" id="SSF54534">
    <property type="entry name" value="FKBP-like"/>
    <property type="match status" value="1"/>
</dbReference>
<evidence type="ECO:0000259" key="8">
    <source>
        <dbReference type="PROSITE" id="PS50198"/>
    </source>
</evidence>
<dbReference type="RefSeq" id="WP_111147649.1">
    <property type="nucleotide sequence ID" value="NZ_QKRB01000048.1"/>
</dbReference>
<dbReference type="AlphaFoldDB" id="A0A2W1L9N0"/>
<reference evidence="9 10" key="1">
    <citation type="submission" date="2018-06" db="EMBL/GenBank/DDBJ databases">
        <title>Paenibacillus imtechensis sp. nov.</title>
        <authorList>
            <person name="Pinnaka A.K."/>
            <person name="Singh H."/>
            <person name="Kaur M."/>
        </authorList>
    </citation>
    <scope>NUCLEOTIDE SEQUENCE [LARGE SCALE GENOMIC DNA]</scope>
    <source>
        <strain evidence="9 10">SMB1</strain>
    </source>
</reference>
<dbReference type="Gene3D" id="3.10.50.40">
    <property type="match status" value="1"/>
</dbReference>
<dbReference type="InterPro" id="IPR027304">
    <property type="entry name" value="Trigger_fact/SurA_dom_sf"/>
</dbReference>
<feature type="transmembrane region" description="Helical" evidence="7">
    <location>
        <begin position="6"/>
        <end position="27"/>
    </location>
</feature>
<dbReference type="Pfam" id="PF00639">
    <property type="entry name" value="Rotamase"/>
    <property type="match status" value="1"/>
</dbReference>
<evidence type="ECO:0000256" key="7">
    <source>
        <dbReference type="SAM" id="Phobius"/>
    </source>
</evidence>
<keyword evidence="5 6" id="KW-0413">Isomerase</keyword>
<evidence type="ECO:0000313" key="9">
    <source>
        <dbReference type="EMBL" id="PZD94840.1"/>
    </source>
</evidence>
<keyword evidence="4 6" id="KW-0697">Rotamase</keyword>
<sequence>MGKIQLLKAVIIAQALCMIVFSIVVMVRMVRPDAALGEGGTDADNRPIAKVGKQIITAGALQIELIKQHGESVLKQLMLREAVRLEAEALKLSVTQDEVRSALDQAMEGYDNERAFYQAMREQLGMNEETVREDAEYRLLLEKVATAAVEVPKKDVDAYLAEHPEVLEPSERVTISWIVRDTKQEASDTLQRWLEGESFETLAGAYSIDEFTADNGGWIGTVETDDVYLEPGVREALPSIGVGEAGGPVQIEQGWAVLLVHERTLIEQPDRSLVEEEVRRQLALDAAAPLPELENELLEKYNAEVLK</sequence>
<dbReference type="SUPFAM" id="SSF109998">
    <property type="entry name" value="Triger factor/SurA peptide-binding domain-like"/>
    <property type="match status" value="1"/>
</dbReference>
<keyword evidence="7" id="KW-0812">Transmembrane</keyword>
<organism evidence="9 10">
    <name type="scientific">Paenibacillus sambharensis</name>
    <dbReference type="NCBI Taxonomy" id="1803190"/>
    <lineage>
        <taxon>Bacteria</taxon>
        <taxon>Bacillati</taxon>
        <taxon>Bacillota</taxon>
        <taxon>Bacilli</taxon>
        <taxon>Bacillales</taxon>
        <taxon>Paenibacillaceae</taxon>
        <taxon>Paenibacillus</taxon>
    </lineage>
</organism>
<evidence type="ECO:0000256" key="2">
    <source>
        <dbReference type="ARBA" id="ARBA00013194"/>
    </source>
</evidence>
<name>A0A2W1L9N0_9BACL</name>
<evidence type="ECO:0000256" key="6">
    <source>
        <dbReference type="PROSITE-ProRule" id="PRU00278"/>
    </source>
</evidence>
<keyword evidence="10" id="KW-1185">Reference proteome</keyword>
<accession>A0A2W1L9N0</accession>
<dbReference type="PANTHER" id="PTHR47245">
    <property type="entry name" value="PEPTIDYLPROLYL ISOMERASE"/>
    <property type="match status" value="1"/>
</dbReference>
<keyword evidence="7" id="KW-1133">Transmembrane helix</keyword>
<keyword evidence="3" id="KW-0732">Signal</keyword>
<evidence type="ECO:0000256" key="4">
    <source>
        <dbReference type="ARBA" id="ARBA00023110"/>
    </source>
</evidence>
<evidence type="ECO:0000256" key="3">
    <source>
        <dbReference type="ARBA" id="ARBA00022729"/>
    </source>
</evidence>
<dbReference type="InterPro" id="IPR046357">
    <property type="entry name" value="PPIase_dom_sf"/>
</dbReference>
<dbReference type="EMBL" id="QKRB01000048">
    <property type="protein sequence ID" value="PZD94840.1"/>
    <property type="molecule type" value="Genomic_DNA"/>
</dbReference>
<gene>
    <name evidence="9" type="ORF">DNH61_15770</name>
</gene>
<dbReference type="OrthoDB" id="2677468at2"/>
<keyword evidence="7" id="KW-0472">Membrane</keyword>
<protein>
    <recommendedName>
        <fullName evidence="2">peptidylprolyl isomerase</fullName>
        <ecNumber evidence="2">5.2.1.8</ecNumber>
    </recommendedName>
</protein>
<evidence type="ECO:0000313" key="10">
    <source>
        <dbReference type="Proteomes" id="UP000249522"/>
    </source>
</evidence>
<dbReference type="InterPro" id="IPR023058">
    <property type="entry name" value="PPIase_PpiC_CS"/>
</dbReference>
<dbReference type="PANTHER" id="PTHR47245:SF1">
    <property type="entry name" value="FOLDASE PROTEIN PRSA"/>
    <property type="match status" value="1"/>
</dbReference>
<dbReference type="EC" id="5.2.1.8" evidence="2"/>
<proteinExistence type="predicted"/>
<evidence type="ECO:0000256" key="5">
    <source>
        <dbReference type="ARBA" id="ARBA00023235"/>
    </source>
</evidence>
<comment type="caution">
    <text evidence="9">The sequence shown here is derived from an EMBL/GenBank/DDBJ whole genome shotgun (WGS) entry which is preliminary data.</text>
</comment>